<feature type="compositionally biased region" description="Acidic residues" evidence="1">
    <location>
        <begin position="346"/>
        <end position="355"/>
    </location>
</feature>
<sequence length="468" mass="50270">MADRTPTPPATTEPAPAATKHQSPGSLPGRLKERRKLRKARREDAVKRRRAAAEYRQALRDVDETARAAEHERAERAADRAEQTKIGSVFRHARVNGARARLAFQISQSAEARRLRVQAVRTWTLRVGIPVLLGFGLWSTSGVHDGVVTALALTPGTLSWWAAWVVEPGLITVVAAVIIGRSILRTAGGDVDRRALVVMGAALLVSLALSVLPVWPTVWGADAAAAIVAKSLGPIGAAVTAHLIGMFDDYARDAQPEEGAETLDEMKLVHPVPAGTVPPLPAQKDSPQVPAPAPAAEVTPAPAPAVEAPVLENLKDWEPSADQEEYVDPWERFGTDAKKTAPAAEDNVEPWDEDPFENRPAPTPGARTSLIVPEPAAAKTLLDTWVIPTLPVDERGRQIAPKPGEPAFQAAVDLYLDSERTGEPLSGRKLCELNGVNKDNRLWRQAVIRKAKETQAAGTDTTAPAALF</sequence>
<evidence type="ECO:0000256" key="2">
    <source>
        <dbReference type="SAM" id="Phobius"/>
    </source>
</evidence>
<feature type="compositionally biased region" description="Pro residues" evidence="1">
    <location>
        <begin position="1"/>
        <end position="11"/>
    </location>
</feature>
<feature type="region of interest" description="Disordered" evidence="1">
    <location>
        <begin position="271"/>
        <end position="299"/>
    </location>
</feature>
<reference evidence="3 4" key="1">
    <citation type="submission" date="2023-08" db="EMBL/GenBank/DDBJ databases">
        <authorList>
            <person name="Girao M."/>
            <person name="Carvalho M.F."/>
        </authorList>
    </citation>
    <scope>NUCLEOTIDE SEQUENCE [LARGE SCALE GENOMIC DNA]</scope>
    <source>
        <strain evidence="3 4">CT-R113</strain>
    </source>
</reference>
<feature type="region of interest" description="Disordered" evidence="1">
    <location>
        <begin position="339"/>
        <end position="369"/>
    </location>
</feature>
<feature type="transmembrane region" description="Helical" evidence="2">
    <location>
        <begin position="123"/>
        <end position="141"/>
    </location>
</feature>
<keyword evidence="2" id="KW-0812">Transmembrane</keyword>
<keyword evidence="2" id="KW-1133">Transmembrane helix</keyword>
<keyword evidence="2" id="KW-0472">Membrane</keyword>
<feature type="compositionally biased region" description="Basic and acidic residues" evidence="1">
    <location>
        <begin position="41"/>
        <end position="51"/>
    </location>
</feature>
<accession>A0ABU7KD26</accession>
<name>A0ABU7KD26_9ACTN</name>
<keyword evidence="4" id="KW-1185">Reference proteome</keyword>
<evidence type="ECO:0000313" key="3">
    <source>
        <dbReference type="EMBL" id="MEE2040143.1"/>
    </source>
</evidence>
<comment type="caution">
    <text evidence="3">The sequence shown here is derived from an EMBL/GenBank/DDBJ whole genome shotgun (WGS) entry which is preliminary data.</text>
</comment>
<proteinExistence type="predicted"/>
<gene>
    <name evidence="3" type="ORF">Q8791_23275</name>
</gene>
<protein>
    <submittedName>
        <fullName evidence="3">Uncharacterized protein</fullName>
    </submittedName>
</protein>
<dbReference type="RefSeq" id="WP_330093913.1">
    <property type="nucleotide sequence ID" value="NZ_JAUZMY010000026.1"/>
</dbReference>
<feature type="transmembrane region" description="Helical" evidence="2">
    <location>
        <begin position="196"/>
        <end position="215"/>
    </location>
</feature>
<organism evidence="3 4">
    <name type="scientific">Nocardiopsis codii</name>
    <dbReference type="NCBI Taxonomy" id="3065942"/>
    <lineage>
        <taxon>Bacteria</taxon>
        <taxon>Bacillati</taxon>
        <taxon>Actinomycetota</taxon>
        <taxon>Actinomycetes</taxon>
        <taxon>Streptosporangiales</taxon>
        <taxon>Nocardiopsidaceae</taxon>
        <taxon>Nocardiopsis</taxon>
    </lineage>
</organism>
<dbReference type="EMBL" id="JAUZMY010000026">
    <property type="protein sequence ID" value="MEE2040143.1"/>
    <property type="molecule type" value="Genomic_DNA"/>
</dbReference>
<feature type="transmembrane region" description="Helical" evidence="2">
    <location>
        <begin position="161"/>
        <end position="184"/>
    </location>
</feature>
<evidence type="ECO:0000313" key="4">
    <source>
        <dbReference type="Proteomes" id="UP001356095"/>
    </source>
</evidence>
<feature type="region of interest" description="Disordered" evidence="1">
    <location>
        <begin position="1"/>
        <end position="51"/>
    </location>
</feature>
<dbReference type="Proteomes" id="UP001356095">
    <property type="component" value="Unassembled WGS sequence"/>
</dbReference>
<evidence type="ECO:0000256" key="1">
    <source>
        <dbReference type="SAM" id="MobiDB-lite"/>
    </source>
</evidence>